<name>A0A6J5LTK9_9CAUD</name>
<evidence type="ECO:0000313" key="2">
    <source>
        <dbReference type="EMBL" id="CAB4152198.1"/>
    </source>
</evidence>
<sequence length="44" mass="5149">MGYYKDTTVEVTYNGKTTRVAKEDAHVFNKETKKVKEVKPKEEK</sequence>
<gene>
    <name evidence="1" type="ORF">UFOVP304_33</name>
    <name evidence="2" type="ORF">UFOVP584_60</name>
</gene>
<dbReference type="EMBL" id="LR796322">
    <property type="protein sequence ID" value="CAB4136407.1"/>
    <property type="molecule type" value="Genomic_DNA"/>
</dbReference>
<evidence type="ECO:0000313" key="1">
    <source>
        <dbReference type="EMBL" id="CAB4136407.1"/>
    </source>
</evidence>
<protein>
    <submittedName>
        <fullName evidence="1">Uncharacterized protein</fullName>
    </submittedName>
</protein>
<accession>A0A6J5LTK9</accession>
<organism evidence="1">
    <name type="scientific">uncultured Caudovirales phage</name>
    <dbReference type="NCBI Taxonomy" id="2100421"/>
    <lineage>
        <taxon>Viruses</taxon>
        <taxon>Duplodnaviria</taxon>
        <taxon>Heunggongvirae</taxon>
        <taxon>Uroviricota</taxon>
        <taxon>Caudoviricetes</taxon>
        <taxon>Peduoviridae</taxon>
        <taxon>Maltschvirus</taxon>
        <taxon>Maltschvirus maltsch</taxon>
    </lineage>
</organism>
<proteinExistence type="predicted"/>
<dbReference type="EMBL" id="LR796554">
    <property type="protein sequence ID" value="CAB4152198.1"/>
    <property type="molecule type" value="Genomic_DNA"/>
</dbReference>
<reference evidence="1" key="1">
    <citation type="submission" date="2020-04" db="EMBL/GenBank/DDBJ databases">
        <authorList>
            <person name="Chiriac C."/>
            <person name="Salcher M."/>
            <person name="Ghai R."/>
            <person name="Kavagutti S V."/>
        </authorList>
    </citation>
    <scope>NUCLEOTIDE SEQUENCE</scope>
</reference>